<sequence length="614" mass="71685">MSNNIKTIKELLLIGSNDKINYRIPRYQRGYKWKTQQVEALLDDLKEFLDSPAKAKFYCLQPIMVQKVDDKYNVIDGQQRLTTLYLIAKVLDLSVKCTIEYETRGDSTEFLKTLGRENEGSSDNATFKGMDYYFMQNAYNTIEKWFDNNSKKEAIKRLLLADKTSEKEKYVGVIWYESKEDETNLFANVNSGKIPLNDAELIKAQLLLKDEAKDTQELRQIEITKEWDSMEYALQDDEFFSFLVKDKKSYDTRILLLFEIYCGDEVCDKKDKSHAVFEFIQDKLTDSKVDSKENPKECFWQEIKKIFLTLTSWYKDSKHYHLIGFLLTQNESLAGLYNLAKKQTKSEFIEKTIKEKITGKITDKKSGDEFQKAVSSLQYGDDSSKLKSILLLFNMLSYIDSQLRFSFDIYKDKKWELEHIHAQQDEAKNIKSTNKAKEWLQIAKQILNNAKDIANIQNAEQSDKESSPKIKAIPQTLEKVLNLLNKVENKKEKNEKLDDSEAKDFKKCVNDVFEIFKGEELHTIGNLTLLGKSENISLSNAVFAMKQQRIKELEQKGKFIPLCTRNVFLKYYTKEQNISQALFWSEQDSKDYQAEIIKKIREYLFPESKNKGSK</sequence>
<dbReference type="EMBL" id="JANURU010000014">
    <property type="protein sequence ID" value="MDL0147409.1"/>
    <property type="molecule type" value="Genomic_DNA"/>
</dbReference>
<evidence type="ECO:0000313" key="2">
    <source>
        <dbReference type="EMBL" id="MDL0147409.1"/>
    </source>
</evidence>
<name>A0ABT7I6S4_9BACT</name>
<proteinExistence type="predicted"/>
<dbReference type="Pfam" id="PF03235">
    <property type="entry name" value="GmrSD_N"/>
    <property type="match status" value="1"/>
</dbReference>
<organism evidence="2 3">
    <name type="scientific">Campylobacter felis</name>
    <dbReference type="NCBI Taxonomy" id="2974565"/>
    <lineage>
        <taxon>Bacteria</taxon>
        <taxon>Pseudomonadati</taxon>
        <taxon>Campylobacterota</taxon>
        <taxon>Epsilonproteobacteria</taxon>
        <taxon>Campylobacterales</taxon>
        <taxon>Campylobacteraceae</taxon>
        <taxon>Campylobacter</taxon>
    </lineage>
</organism>
<dbReference type="InterPro" id="IPR004919">
    <property type="entry name" value="GmrSD_N"/>
</dbReference>
<dbReference type="PANTHER" id="PTHR35149:SF2">
    <property type="entry name" value="DUF262 DOMAIN-CONTAINING PROTEIN"/>
    <property type="match status" value="1"/>
</dbReference>
<keyword evidence="3" id="KW-1185">Reference proteome</keyword>
<gene>
    <name evidence="2" type="ORF">NYG95_07265</name>
</gene>
<reference evidence="2" key="2">
    <citation type="journal article" date="2023" name="Microorganisms">
        <title>Isolation and Genomic Characteristics of Cat-Borne Campylobacter felis sp. nov. and Sheep-Borne Campylobacter ovis sp. nov.</title>
        <authorList>
            <person name="Wang H."/>
            <person name="Li Y."/>
            <person name="Gu Y."/>
            <person name="Zhou G."/>
            <person name="Chen X."/>
            <person name="Zhang X."/>
            <person name="Shao Z."/>
            <person name="Zhang J."/>
            <person name="Zhang M."/>
        </authorList>
    </citation>
    <scope>NUCLEOTIDE SEQUENCE</scope>
    <source>
        <strain evidence="2">XJK33-1</strain>
    </source>
</reference>
<evidence type="ECO:0000313" key="3">
    <source>
        <dbReference type="Proteomes" id="UP001176223"/>
    </source>
</evidence>
<evidence type="ECO:0000259" key="1">
    <source>
        <dbReference type="Pfam" id="PF03235"/>
    </source>
</evidence>
<protein>
    <submittedName>
        <fullName evidence="2">DUF262 domain-containing protein</fullName>
    </submittedName>
</protein>
<feature type="domain" description="GmrSD restriction endonucleases N-terminal" evidence="1">
    <location>
        <begin position="17"/>
        <end position="207"/>
    </location>
</feature>
<dbReference type="PANTHER" id="PTHR35149">
    <property type="entry name" value="SLL5132 PROTEIN"/>
    <property type="match status" value="1"/>
</dbReference>
<comment type="caution">
    <text evidence="2">The sequence shown here is derived from an EMBL/GenBank/DDBJ whole genome shotgun (WGS) entry which is preliminary data.</text>
</comment>
<reference evidence="2" key="1">
    <citation type="submission" date="2022-08" db="EMBL/GenBank/DDBJ databases">
        <authorList>
            <person name="Wang H."/>
        </authorList>
    </citation>
    <scope>NUCLEOTIDE SEQUENCE</scope>
    <source>
        <strain evidence="2">XJK33-1</strain>
    </source>
</reference>
<dbReference type="Proteomes" id="UP001176223">
    <property type="component" value="Unassembled WGS sequence"/>
</dbReference>
<accession>A0ABT7I6S4</accession>